<keyword evidence="7" id="KW-0067">ATP-binding</keyword>
<evidence type="ECO:0000256" key="6">
    <source>
        <dbReference type="ARBA" id="ARBA00022777"/>
    </source>
</evidence>
<keyword evidence="6" id="KW-0418">Kinase</keyword>
<dbReference type="SMART" id="SM00388">
    <property type="entry name" value="HisKA"/>
    <property type="match status" value="1"/>
</dbReference>
<dbReference type="InterPro" id="IPR004358">
    <property type="entry name" value="Sig_transdc_His_kin-like_C"/>
</dbReference>
<dbReference type="GO" id="GO:0000155">
    <property type="term" value="F:phosphorelay sensor kinase activity"/>
    <property type="evidence" value="ECO:0007669"/>
    <property type="project" value="InterPro"/>
</dbReference>
<proteinExistence type="predicted"/>
<dbReference type="InterPro" id="IPR036097">
    <property type="entry name" value="HisK_dim/P_sf"/>
</dbReference>
<evidence type="ECO:0000256" key="7">
    <source>
        <dbReference type="ARBA" id="ARBA00022840"/>
    </source>
</evidence>
<name>V2QEJ2_9BACT</name>
<keyword evidence="3" id="KW-0597">Phosphoprotein</keyword>
<dbReference type="InterPro" id="IPR003594">
    <property type="entry name" value="HATPase_dom"/>
</dbReference>
<evidence type="ECO:0000256" key="5">
    <source>
        <dbReference type="ARBA" id="ARBA00022741"/>
    </source>
</evidence>
<keyword evidence="5" id="KW-0547">Nucleotide-binding</keyword>
<dbReference type="Gene3D" id="3.30.565.10">
    <property type="entry name" value="Histidine kinase-like ATPase, C-terminal domain"/>
    <property type="match status" value="1"/>
</dbReference>
<dbReference type="InterPro" id="IPR036890">
    <property type="entry name" value="HATPase_C_sf"/>
</dbReference>
<dbReference type="Pfam" id="PF02518">
    <property type="entry name" value="HATPase_c"/>
    <property type="match status" value="1"/>
</dbReference>
<dbReference type="AlphaFoldDB" id="V2QEJ2"/>
<dbReference type="RefSeq" id="WP_023275430.1">
    <property type="nucleotide sequence ID" value="NZ_CP097562.1"/>
</dbReference>
<evidence type="ECO:0000256" key="1">
    <source>
        <dbReference type="ARBA" id="ARBA00000085"/>
    </source>
</evidence>
<dbReference type="eggNOG" id="COG3852">
    <property type="taxonomic scope" value="Bacteria"/>
</dbReference>
<dbReference type="InterPro" id="IPR005467">
    <property type="entry name" value="His_kinase_dom"/>
</dbReference>
<comment type="catalytic activity">
    <reaction evidence="1">
        <text>ATP + protein L-histidine = ADP + protein N-phospho-L-histidine.</text>
        <dbReference type="EC" id="2.7.13.3"/>
    </reaction>
</comment>
<dbReference type="Gene3D" id="1.10.287.130">
    <property type="match status" value="1"/>
</dbReference>
<dbReference type="EMBL" id="CP097562">
    <property type="protein sequence ID" value="USF24060.1"/>
    <property type="molecule type" value="Genomic_DNA"/>
</dbReference>
<dbReference type="PANTHER" id="PTHR43065:SF10">
    <property type="entry name" value="PEROXIDE STRESS-ACTIVATED HISTIDINE KINASE MAK3"/>
    <property type="match status" value="1"/>
</dbReference>
<dbReference type="PROSITE" id="PS50109">
    <property type="entry name" value="HIS_KIN"/>
    <property type="match status" value="1"/>
</dbReference>
<evidence type="ECO:0000256" key="8">
    <source>
        <dbReference type="ARBA" id="ARBA00023012"/>
    </source>
</evidence>
<reference evidence="9" key="3">
    <citation type="submission" date="2022-06" db="EMBL/GenBank/DDBJ databases">
        <title>Resources to Facilitate Use of the Altered Schaedler Flora (ASF) Mouse Model to Study Microbiome Function.</title>
        <authorList>
            <person name="Proctor A."/>
            <person name="Parvinroo S."/>
            <person name="Richie T."/>
            <person name="Jia X."/>
            <person name="Lee S.T.M."/>
            <person name="Karp P.D."/>
            <person name="Paley S."/>
            <person name="Kostic A.D."/>
            <person name="Pierre J.F."/>
            <person name="Wannemuehler M.J."/>
            <person name="Phillips G.J."/>
        </authorList>
    </citation>
    <scope>NUCLEOTIDE SEQUENCE</scope>
    <source>
        <strain evidence="9">ASF457</strain>
    </source>
</reference>
<sequence length="496" mass="56121">MSKLLNIDAAIIVFFMLIFIPPVASGFVLSKYVSGRIVEEKTNKLYGIANTLDKLLTSDYDTILEKYNMQNASKEDKIKVLSKELSPVSDTVVSGFKDTGIGYYSKELDAIITYSPSEKMNWTIGMPISKNHNGREAMATKQWISYRGGELVWGNGIAVFFPIIRNNESIGYIWAVELDENINKELFPMYVNIAIAVSILIGIGIAVFSILLFKYNDKKYIRSLNDYIKCISSDNSIRLPQMQGIYGEINNTINLLSNQFIEQKEIETRMLKAENMLVGSFITLSIAHEIKNPLMSIKGFSDLIKESSSDNSIIKYTKIISDETERINKLIGNLLSVSKKNDVINEKHCINNLINESVSLLLPNFRRHNVSYTIKSSQDYYIICDSNRFKQIILNMLLNSLSAFNGRDNNKIEITLSDTAESGMLSVSIKDNGCGIPDYIMQDIFQPFWTTKSNSTGLGLFIVKSFIDSMGWQLHVSSLKDLWTCFTITMPYIKED</sequence>
<evidence type="ECO:0000313" key="10">
    <source>
        <dbReference type="Proteomes" id="UP000017429"/>
    </source>
</evidence>
<dbReference type="SMART" id="SM00387">
    <property type="entry name" value="HATPase_c"/>
    <property type="match status" value="1"/>
</dbReference>
<reference evidence="9" key="2">
    <citation type="submission" date="2022-05" db="EMBL/GenBank/DDBJ databases">
        <authorList>
            <person name="Proctor A.L."/>
            <person name="Phillips G.J."/>
            <person name="Wannemuehler M.J."/>
        </authorList>
    </citation>
    <scope>NUCLEOTIDE SEQUENCE</scope>
    <source>
        <strain evidence="9">ASF457</strain>
    </source>
</reference>
<dbReference type="Pfam" id="PF00512">
    <property type="entry name" value="HisKA"/>
    <property type="match status" value="1"/>
</dbReference>
<dbReference type="PRINTS" id="PR00344">
    <property type="entry name" value="BCTRLSENSOR"/>
</dbReference>
<dbReference type="EC" id="2.7.13.3" evidence="2"/>
<keyword evidence="4 9" id="KW-0808">Transferase</keyword>
<accession>V2QEJ2</accession>
<evidence type="ECO:0000313" key="9">
    <source>
        <dbReference type="EMBL" id="USF24060.1"/>
    </source>
</evidence>
<dbReference type="Proteomes" id="UP000017429">
    <property type="component" value="Chromosome"/>
</dbReference>
<keyword evidence="8" id="KW-0902">Two-component regulatory system</keyword>
<keyword evidence="10" id="KW-1185">Reference proteome</keyword>
<dbReference type="GO" id="GO:0005524">
    <property type="term" value="F:ATP binding"/>
    <property type="evidence" value="ECO:0007669"/>
    <property type="project" value="UniProtKB-KW"/>
</dbReference>
<dbReference type="SUPFAM" id="SSF47384">
    <property type="entry name" value="Homodimeric domain of signal transducing histidine kinase"/>
    <property type="match status" value="1"/>
</dbReference>
<evidence type="ECO:0000256" key="4">
    <source>
        <dbReference type="ARBA" id="ARBA00022679"/>
    </source>
</evidence>
<evidence type="ECO:0000256" key="3">
    <source>
        <dbReference type="ARBA" id="ARBA00022553"/>
    </source>
</evidence>
<dbReference type="CDD" id="cd00075">
    <property type="entry name" value="HATPase"/>
    <property type="match status" value="1"/>
</dbReference>
<evidence type="ECO:0000256" key="2">
    <source>
        <dbReference type="ARBA" id="ARBA00012438"/>
    </source>
</evidence>
<protein>
    <recommendedName>
        <fullName evidence="2">histidine kinase</fullName>
        <ecNumber evidence="2">2.7.13.3</ecNumber>
    </recommendedName>
</protein>
<organism evidence="9 10">
    <name type="scientific">Mucispirillum schaedleri ASF457</name>
    <dbReference type="NCBI Taxonomy" id="1379858"/>
    <lineage>
        <taxon>Bacteria</taxon>
        <taxon>Pseudomonadati</taxon>
        <taxon>Deferribacterota</taxon>
        <taxon>Deferribacteres</taxon>
        <taxon>Deferribacterales</taxon>
        <taxon>Mucispirillaceae</taxon>
        <taxon>Mucispirillum</taxon>
    </lineage>
</organism>
<dbReference type="CDD" id="cd00082">
    <property type="entry name" value="HisKA"/>
    <property type="match status" value="1"/>
</dbReference>
<dbReference type="KEGG" id="msch:N508_001135"/>
<reference evidence="9" key="1">
    <citation type="journal article" date="2014" name="Genome Announc.">
        <title>Draft genome sequences of the altered schaedler flora, a defined bacterial community from gnotobiotic mice.</title>
        <authorList>
            <person name="Wannemuehler M.J."/>
            <person name="Overstreet A.M."/>
            <person name="Ward D.V."/>
            <person name="Phillips G.J."/>
        </authorList>
    </citation>
    <scope>NUCLEOTIDE SEQUENCE</scope>
    <source>
        <strain evidence="9">ASF457</strain>
    </source>
</reference>
<gene>
    <name evidence="9" type="primary">sasA_2</name>
    <name evidence="9" type="ORF">N508_001135</name>
</gene>
<dbReference type="PANTHER" id="PTHR43065">
    <property type="entry name" value="SENSOR HISTIDINE KINASE"/>
    <property type="match status" value="1"/>
</dbReference>
<dbReference type="SUPFAM" id="SSF55874">
    <property type="entry name" value="ATPase domain of HSP90 chaperone/DNA topoisomerase II/histidine kinase"/>
    <property type="match status" value="1"/>
</dbReference>
<dbReference type="InterPro" id="IPR003661">
    <property type="entry name" value="HisK_dim/P_dom"/>
</dbReference>